<dbReference type="SUPFAM" id="SSF56300">
    <property type="entry name" value="Metallo-dependent phosphatases"/>
    <property type="match status" value="1"/>
</dbReference>
<dbReference type="PANTHER" id="PTHR39323">
    <property type="entry name" value="BLR1149 PROTEIN"/>
    <property type="match status" value="1"/>
</dbReference>
<dbReference type="Pfam" id="PF00149">
    <property type="entry name" value="Metallophos"/>
    <property type="match status" value="1"/>
</dbReference>
<dbReference type="GO" id="GO:0016874">
    <property type="term" value="F:ligase activity"/>
    <property type="evidence" value="ECO:0007669"/>
    <property type="project" value="UniProtKB-KW"/>
</dbReference>
<dbReference type="GO" id="GO:0016787">
    <property type="term" value="F:hydrolase activity"/>
    <property type="evidence" value="ECO:0007669"/>
    <property type="project" value="UniProtKB-KW"/>
</dbReference>
<proteinExistence type="predicted"/>
<gene>
    <name evidence="2" type="primary">pdeM</name>
    <name evidence="2" type="ORF">RB602_03845</name>
</gene>
<keyword evidence="3" id="KW-1185">Reference proteome</keyword>
<dbReference type="GO" id="GO:0004519">
    <property type="term" value="F:endonuclease activity"/>
    <property type="evidence" value="ECO:0007669"/>
    <property type="project" value="UniProtKB-KW"/>
</dbReference>
<dbReference type="KEGG" id="acoa:RB602_03845"/>
<reference evidence="2 3" key="1">
    <citation type="submission" date="2023-10" db="EMBL/GenBank/DDBJ databases">
        <title>Complete genome sequence of a Sphingomonadaceae bacterium.</title>
        <authorList>
            <person name="Yan C."/>
        </authorList>
    </citation>
    <scope>NUCLEOTIDE SEQUENCE [LARGE SCALE GENOMIC DNA]</scope>
    <source>
        <strain evidence="2 3">SCSIO 66989</strain>
    </source>
</reference>
<feature type="domain" description="Calcineurin-like phosphoesterase" evidence="1">
    <location>
        <begin position="64"/>
        <end position="152"/>
    </location>
</feature>
<evidence type="ECO:0000313" key="2">
    <source>
        <dbReference type="EMBL" id="WOE75857.1"/>
    </source>
</evidence>
<dbReference type="AlphaFoldDB" id="A0AA97I1A2"/>
<dbReference type="InterPro" id="IPR029052">
    <property type="entry name" value="Metallo-depent_PP-like"/>
</dbReference>
<dbReference type="Gene3D" id="3.60.21.10">
    <property type="match status" value="1"/>
</dbReference>
<dbReference type="RefSeq" id="WP_317083111.1">
    <property type="nucleotide sequence ID" value="NZ_CP136594.1"/>
</dbReference>
<accession>A0AA97I1A2</accession>
<evidence type="ECO:0000259" key="1">
    <source>
        <dbReference type="Pfam" id="PF00149"/>
    </source>
</evidence>
<keyword evidence="2" id="KW-0540">Nuclease</keyword>
<keyword evidence="2" id="KW-0436">Ligase</keyword>
<dbReference type="InterPro" id="IPR004843">
    <property type="entry name" value="Calcineurin-like_PHP"/>
</dbReference>
<dbReference type="EC" id="3.1.-.-" evidence="2"/>
<evidence type="ECO:0000313" key="3">
    <source>
        <dbReference type="Proteomes" id="UP001302429"/>
    </source>
</evidence>
<dbReference type="InterPro" id="IPR026336">
    <property type="entry name" value="PdeM-like"/>
</dbReference>
<protein>
    <submittedName>
        <fullName evidence="2">Ligase-associated DNA damage response endonuclease PdeM</fullName>
        <ecNumber evidence="2">3.1.-.-</ecNumber>
    </submittedName>
</protein>
<organism evidence="2 3">
    <name type="scientific">Alterisphingorhabdus coralli</name>
    <dbReference type="NCBI Taxonomy" id="3071408"/>
    <lineage>
        <taxon>Bacteria</taxon>
        <taxon>Pseudomonadati</taxon>
        <taxon>Pseudomonadota</taxon>
        <taxon>Alphaproteobacteria</taxon>
        <taxon>Sphingomonadales</taxon>
        <taxon>Sphingomonadaceae</taxon>
        <taxon>Alterisphingorhabdus (ex Yan et al. 2024)</taxon>
    </lineage>
</organism>
<dbReference type="PANTHER" id="PTHR39323:SF1">
    <property type="entry name" value="BLR1149 PROTEIN"/>
    <property type="match status" value="1"/>
</dbReference>
<keyword evidence="2" id="KW-0255">Endonuclease</keyword>
<dbReference type="EMBL" id="CP136594">
    <property type="protein sequence ID" value="WOE75857.1"/>
    <property type="molecule type" value="Genomic_DNA"/>
</dbReference>
<dbReference type="NCBIfam" id="TIGR04123">
    <property type="entry name" value="P_estr_lig_assc"/>
    <property type="match status" value="1"/>
</dbReference>
<keyword evidence="2" id="KW-0378">Hydrolase</keyword>
<name>A0AA97I1A2_9SPHN</name>
<dbReference type="Proteomes" id="UP001302429">
    <property type="component" value="Chromosome"/>
</dbReference>
<sequence>MATRKRFNPKPKKSGLARPPAIAIEAAVAHSGVMVPHSFAPLLFAGQHFHALADDALYWPRHKALLVADLHLEKASWYAKSGQMLPPYDSQATLERLGRLIDDYDVEHVYSLGDNYHDSAGEARLDAAAGQMLRALTARVDWHWITGNHDEQLDGCWGGNVVAQSAVDGLLLCHEPDPARMIPQICGHFHPKFRIQNRGRLVSRRCYMMSDSLLIMPAFGALTGGLDASDAVYGDVFGAEGYQAVVPVNGKALSFPPECRSVKAKAVS</sequence>